<evidence type="ECO:0000313" key="6">
    <source>
        <dbReference type="Proteomes" id="UP000217944"/>
    </source>
</evidence>
<accession>A0A292YE07</accession>
<reference evidence="5 6" key="1">
    <citation type="journal article" date="2017" name="Syst. Appl. Microbiol.">
        <title>Lebetimonas natsushimae sp. nov., a novel strictly anaerobic, moderately thermophilic chemoautotroph isolated from a deep-sea hydrothermal vent polychaete nest in the Mid-Okinawa Trough.</title>
        <authorList>
            <person name="Nagata R."/>
            <person name="Takaki Y."/>
            <person name="Tame A."/>
            <person name="Nunoura T."/>
            <person name="Muto H."/>
            <person name="Mino S."/>
            <person name="Sawayama S."/>
            <person name="Takai K."/>
            <person name="Nakagawa S."/>
        </authorList>
    </citation>
    <scope>NUCLEOTIDE SEQUENCE [LARGE SCALE GENOMIC DNA]</scope>
    <source>
        <strain evidence="5 6">HS1857</strain>
    </source>
</reference>
<dbReference type="GO" id="GO:0003824">
    <property type="term" value="F:catalytic activity"/>
    <property type="evidence" value="ECO:0007669"/>
    <property type="project" value="InterPro"/>
</dbReference>
<evidence type="ECO:0000259" key="4">
    <source>
        <dbReference type="Pfam" id="PF03065"/>
    </source>
</evidence>
<gene>
    <name evidence="5" type="ORF">LNAT_P0751</name>
</gene>
<proteinExistence type="inferred from homology"/>
<dbReference type="Pfam" id="PF03065">
    <property type="entry name" value="Glyco_hydro_57"/>
    <property type="match status" value="1"/>
</dbReference>
<dbReference type="AlphaFoldDB" id="A0A292YE07"/>
<dbReference type="CDD" id="cd10796">
    <property type="entry name" value="GH57N_APU"/>
    <property type="match status" value="1"/>
</dbReference>
<evidence type="ECO:0000256" key="3">
    <source>
        <dbReference type="RuleBase" id="RU361196"/>
    </source>
</evidence>
<dbReference type="PANTHER" id="PTHR36306">
    <property type="entry name" value="ALPHA-AMYLASE-RELATED-RELATED"/>
    <property type="match status" value="1"/>
</dbReference>
<dbReference type="GO" id="GO:0005975">
    <property type="term" value="P:carbohydrate metabolic process"/>
    <property type="evidence" value="ECO:0007669"/>
    <property type="project" value="InterPro"/>
</dbReference>
<evidence type="ECO:0000256" key="2">
    <source>
        <dbReference type="ARBA" id="ARBA00023277"/>
    </source>
</evidence>
<name>A0A292YE07_9BACT</name>
<dbReference type="Proteomes" id="UP000217944">
    <property type="component" value="Unassembled WGS sequence"/>
</dbReference>
<dbReference type="InterPro" id="IPR004300">
    <property type="entry name" value="Glyco_hydro_57_N"/>
</dbReference>
<dbReference type="PANTHER" id="PTHR36306:SF1">
    <property type="entry name" value="ALPHA-AMYLASE-RELATED"/>
    <property type="match status" value="1"/>
</dbReference>
<dbReference type="Gene3D" id="3.20.110.10">
    <property type="entry name" value="Glycoside hydrolase 38, N terminal domain"/>
    <property type="match status" value="1"/>
</dbReference>
<dbReference type="InterPro" id="IPR052046">
    <property type="entry name" value="GH57_Enzymes"/>
</dbReference>
<organism evidence="5 6">
    <name type="scientific">Lebetimonas natsushimae</name>
    <dbReference type="NCBI Taxonomy" id="1936991"/>
    <lineage>
        <taxon>Bacteria</taxon>
        <taxon>Pseudomonadati</taxon>
        <taxon>Campylobacterota</taxon>
        <taxon>Epsilonproteobacteria</taxon>
        <taxon>Nautiliales</taxon>
        <taxon>Nautiliaceae</taxon>
        <taxon>Lebetimonas</taxon>
    </lineage>
</organism>
<dbReference type="RefSeq" id="WP_172413493.1">
    <property type="nucleotide sequence ID" value="NZ_BDME01000001.1"/>
</dbReference>
<sequence>MNLLWHMHQPFYYYKSKIYLPWVFLHAIKDYYDMANIASKYNVKVSFNLTPSLLLQLDEIDENKDYFLSLLLKKNLENNEKEYVLNIIKSVYVETMVKPYKKFYFLFNKNNLTQKDFNDLEVFYLLSWCGEELKKRRFIQNYLNKESFTYEEKEELIFYLLEFVKGIIPFYKILQDIGKIQITTSPFSHPILPLLFNMENAKKANPKVVLPKIYFPLKDDAFMHIKKAKEIYKKFFGFYPKAFWPAEGGISEEVIDAFRDEGINITFSGDDVLKKVESDIYSPYEYNGVKLFFRDRYLSDLIGFNYKYFEVDDAVNHFKREIDNRPGNITVILDGENAWEYYKNPYQFLHKFYEMLESKNTKFFDEVESVKKLNKIIPGSWINGDFNTWVGDEEKNRAWEMLFLSKKEITDDENYLYVEGSDWFWWYGRGHESVQNEIYDEIFRNYLMDVFKKHKKKIPAFLVIKNFHKKTYFVPQKFILTPRIDGKTNFFEWVGAGEIKENFGALAGNIPKIYYAIDEKNLYLRIDDSKYEFREFKNVKGEIVEAVGERREFLRFTLKGENFEMILPSEIIKLELNEIYKNWFV</sequence>
<comment type="caution">
    <text evidence="5">The sequence shown here is derived from an EMBL/GenBank/DDBJ whole genome shotgun (WGS) entry which is preliminary data.</text>
</comment>
<dbReference type="SUPFAM" id="SSF88713">
    <property type="entry name" value="Glycoside hydrolase/deacetylase"/>
    <property type="match status" value="1"/>
</dbReference>
<dbReference type="InterPro" id="IPR011330">
    <property type="entry name" value="Glyco_hydro/deAcase_b/a-brl"/>
</dbReference>
<keyword evidence="2 3" id="KW-0119">Carbohydrate metabolism</keyword>
<dbReference type="EMBL" id="BDME01000001">
    <property type="protein sequence ID" value="GAX87455.1"/>
    <property type="molecule type" value="Genomic_DNA"/>
</dbReference>
<dbReference type="InterPro" id="IPR027291">
    <property type="entry name" value="Glyco_hydro_38_N_sf"/>
</dbReference>
<keyword evidence="6" id="KW-1185">Reference proteome</keyword>
<feature type="domain" description="Glycoside hydrolase family 57 N-terminal" evidence="4">
    <location>
        <begin position="3"/>
        <end position="374"/>
    </location>
</feature>
<evidence type="ECO:0000256" key="1">
    <source>
        <dbReference type="ARBA" id="ARBA00006821"/>
    </source>
</evidence>
<protein>
    <recommendedName>
        <fullName evidence="4">Glycoside hydrolase family 57 N-terminal domain-containing protein</fullName>
    </recommendedName>
</protein>
<evidence type="ECO:0000313" key="5">
    <source>
        <dbReference type="EMBL" id="GAX87455.1"/>
    </source>
</evidence>
<comment type="similarity">
    <text evidence="1 3">Belongs to the glycosyl hydrolase 57 family.</text>
</comment>